<evidence type="ECO:0000313" key="3">
    <source>
        <dbReference type="Proteomes" id="UP000000768"/>
    </source>
</evidence>
<dbReference type="OMA" id="LTIWSIW"/>
<dbReference type="InterPro" id="IPR026960">
    <property type="entry name" value="RVT-Znf"/>
</dbReference>
<dbReference type="EMBL" id="CM000767">
    <property type="protein sequence ID" value="OQU79358.1"/>
    <property type="molecule type" value="Genomic_DNA"/>
</dbReference>
<dbReference type="Proteomes" id="UP000000768">
    <property type="component" value="Chromosome 8"/>
</dbReference>
<evidence type="ECO:0000313" key="2">
    <source>
        <dbReference type="EMBL" id="OQU79358.1"/>
    </source>
</evidence>
<evidence type="ECO:0000259" key="1">
    <source>
        <dbReference type="Pfam" id="PF13966"/>
    </source>
</evidence>
<gene>
    <name evidence="2" type="ORF">SORBI_3008G134000</name>
</gene>
<dbReference type="InParanoid" id="A0A1Z5R6G8"/>
<proteinExistence type="predicted"/>
<reference evidence="2 3" key="1">
    <citation type="journal article" date="2009" name="Nature">
        <title>The Sorghum bicolor genome and the diversification of grasses.</title>
        <authorList>
            <person name="Paterson A.H."/>
            <person name="Bowers J.E."/>
            <person name="Bruggmann R."/>
            <person name="Dubchak I."/>
            <person name="Grimwood J."/>
            <person name="Gundlach H."/>
            <person name="Haberer G."/>
            <person name="Hellsten U."/>
            <person name="Mitros T."/>
            <person name="Poliakov A."/>
            <person name="Schmutz J."/>
            <person name="Spannagl M."/>
            <person name="Tang H."/>
            <person name="Wang X."/>
            <person name="Wicker T."/>
            <person name="Bharti A.K."/>
            <person name="Chapman J."/>
            <person name="Feltus F.A."/>
            <person name="Gowik U."/>
            <person name="Grigoriev I.V."/>
            <person name="Lyons E."/>
            <person name="Maher C.A."/>
            <person name="Martis M."/>
            <person name="Narechania A."/>
            <person name="Otillar R.P."/>
            <person name="Penning B.W."/>
            <person name="Salamov A.A."/>
            <person name="Wang Y."/>
            <person name="Zhang L."/>
            <person name="Carpita N.C."/>
            <person name="Freeling M."/>
            <person name="Gingle A.R."/>
            <person name="Hash C.T."/>
            <person name="Keller B."/>
            <person name="Klein P."/>
            <person name="Kresovich S."/>
            <person name="McCann M.C."/>
            <person name="Ming R."/>
            <person name="Peterson D.G."/>
            <person name="Mehboob-ur-Rahman"/>
            <person name="Ware D."/>
            <person name="Westhoff P."/>
            <person name="Mayer K.F."/>
            <person name="Messing J."/>
            <person name="Rokhsar D.S."/>
        </authorList>
    </citation>
    <scope>NUCLEOTIDE SEQUENCE [LARGE SCALE GENOMIC DNA]</scope>
    <source>
        <strain evidence="3">cv. BTx623</strain>
    </source>
</reference>
<dbReference type="Gramene" id="OQU79358">
    <property type="protein sequence ID" value="OQU79358"/>
    <property type="gene ID" value="SORBI_3008G134000"/>
</dbReference>
<sequence length="130" mass="15072">MLRRHGLQAVDSCYLCDQDPETIDHIVASCSFSRQVWWTILSVLGADASWVGDETLLAWWDRWRLRWHGERQKGADTLFALVAWEIWKERNVRCFRNASSDVTQLLSTIRSNADLWIEGGAQHLGCLIRE</sequence>
<reference evidence="3" key="2">
    <citation type="journal article" date="2018" name="Plant J.">
        <title>The Sorghum bicolor reference genome: improved assembly, gene annotations, a transcriptome atlas, and signatures of genome organization.</title>
        <authorList>
            <person name="McCormick R.F."/>
            <person name="Truong S.K."/>
            <person name="Sreedasyam A."/>
            <person name="Jenkins J."/>
            <person name="Shu S."/>
            <person name="Sims D."/>
            <person name="Kennedy M."/>
            <person name="Amirebrahimi M."/>
            <person name="Weers B.D."/>
            <person name="McKinley B."/>
            <person name="Mattison A."/>
            <person name="Morishige D.T."/>
            <person name="Grimwood J."/>
            <person name="Schmutz J."/>
            <person name="Mullet J.E."/>
        </authorList>
    </citation>
    <scope>NUCLEOTIDE SEQUENCE [LARGE SCALE GENOMIC DNA]</scope>
    <source>
        <strain evidence="3">cv. BTx623</strain>
    </source>
</reference>
<keyword evidence="3" id="KW-1185">Reference proteome</keyword>
<dbReference type="AlphaFoldDB" id="A0A1Z5R6G8"/>
<name>A0A1Z5R6G8_SORBI</name>
<organism evidence="2 3">
    <name type="scientific">Sorghum bicolor</name>
    <name type="common">Sorghum</name>
    <name type="synonym">Sorghum vulgare</name>
    <dbReference type="NCBI Taxonomy" id="4558"/>
    <lineage>
        <taxon>Eukaryota</taxon>
        <taxon>Viridiplantae</taxon>
        <taxon>Streptophyta</taxon>
        <taxon>Embryophyta</taxon>
        <taxon>Tracheophyta</taxon>
        <taxon>Spermatophyta</taxon>
        <taxon>Magnoliopsida</taxon>
        <taxon>Liliopsida</taxon>
        <taxon>Poales</taxon>
        <taxon>Poaceae</taxon>
        <taxon>PACMAD clade</taxon>
        <taxon>Panicoideae</taxon>
        <taxon>Andropogonodae</taxon>
        <taxon>Andropogoneae</taxon>
        <taxon>Sorghinae</taxon>
        <taxon>Sorghum</taxon>
    </lineage>
</organism>
<dbReference type="Pfam" id="PF13966">
    <property type="entry name" value="zf-RVT"/>
    <property type="match status" value="1"/>
</dbReference>
<protein>
    <recommendedName>
        <fullName evidence="1">Reverse transcriptase zinc-binding domain-containing protein</fullName>
    </recommendedName>
</protein>
<accession>A0A1Z5R6G8</accession>
<feature type="domain" description="Reverse transcriptase zinc-binding" evidence="1">
    <location>
        <begin position="2"/>
        <end position="37"/>
    </location>
</feature>